<organism evidence="2 3">
    <name type="scientific">Cohnella zeiphila</name>
    <dbReference type="NCBI Taxonomy" id="2761120"/>
    <lineage>
        <taxon>Bacteria</taxon>
        <taxon>Bacillati</taxon>
        <taxon>Bacillota</taxon>
        <taxon>Bacilli</taxon>
        <taxon>Bacillales</taxon>
        <taxon>Paenibacillaceae</taxon>
        <taxon>Cohnella</taxon>
    </lineage>
</organism>
<dbReference type="Proteomes" id="UP000564644">
    <property type="component" value="Unassembled WGS sequence"/>
</dbReference>
<accession>A0A7X0W0G0</accession>
<dbReference type="InterPro" id="IPR024442">
    <property type="entry name" value="Transposase_Zn_ribbon"/>
</dbReference>
<evidence type="ECO:0000313" key="2">
    <source>
        <dbReference type="EMBL" id="MBB6735023.1"/>
    </source>
</evidence>
<dbReference type="RefSeq" id="WP_185132679.1">
    <property type="nucleotide sequence ID" value="NZ_JACJVO010000040.1"/>
</dbReference>
<dbReference type="Pfam" id="PF12760">
    <property type="entry name" value="Zn_ribbon_IS1595"/>
    <property type="match status" value="1"/>
</dbReference>
<dbReference type="AlphaFoldDB" id="A0A7X0W0G0"/>
<protein>
    <submittedName>
        <fullName evidence="2">Transposase</fullName>
    </submittedName>
</protein>
<proteinExistence type="predicted"/>
<sequence length="306" mass="34999">MSEAFDSFEKVHALLQDEEACARVLYEAKWPNGFRCPRCGHDHAYPIATRRLPLYECSRCSKQTSLIVGTVFQGTRTPLHLWFQAIWLHSRPGSINALQLSKEIHVTYKTAWLICHKLRHAMSGADADALLTGAVRLTDACIYHRVSSNMKWHQQEQSVLIGATDGENGEPENVKIKKQDKSLLKHRLEAPKPGSFILEHVATEARMSVNFVRQYSRERHHALQKIGREVEKWLAELFRGIGPKHFQAYLNHYCYDWNRRKTSRFGDLLGWCAATRTITYPVLTQRLPARSGRRSRSATSHVAIAG</sequence>
<evidence type="ECO:0000259" key="1">
    <source>
        <dbReference type="Pfam" id="PF12760"/>
    </source>
</evidence>
<keyword evidence="3" id="KW-1185">Reference proteome</keyword>
<dbReference type="EMBL" id="JACJVO010000040">
    <property type="protein sequence ID" value="MBB6735023.1"/>
    <property type="molecule type" value="Genomic_DNA"/>
</dbReference>
<evidence type="ECO:0000313" key="3">
    <source>
        <dbReference type="Proteomes" id="UP000564644"/>
    </source>
</evidence>
<feature type="domain" description="Transposase zinc-ribbon" evidence="1">
    <location>
        <begin position="17"/>
        <end position="63"/>
    </location>
</feature>
<name>A0A7X0W0G0_9BACL</name>
<reference evidence="2 3" key="1">
    <citation type="submission" date="2020-08" db="EMBL/GenBank/DDBJ databases">
        <title>Cohnella phylogeny.</title>
        <authorList>
            <person name="Dunlap C."/>
        </authorList>
    </citation>
    <scope>NUCLEOTIDE SEQUENCE [LARGE SCALE GENOMIC DNA]</scope>
    <source>
        <strain evidence="2 3">CBP 2801</strain>
    </source>
</reference>
<comment type="caution">
    <text evidence="2">The sequence shown here is derived from an EMBL/GenBank/DDBJ whole genome shotgun (WGS) entry which is preliminary data.</text>
</comment>
<gene>
    <name evidence="2" type="ORF">H7C18_29330</name>
</gene>